<dbReference type="Proteomes" id="UP000479710">
    <property type="component" value="Unassembled WGS sequence"/>
</dbReference>
<comment type="caution">
    <text evidence="2">The sequence shown here is derived from an EMBL/GenBank/DDBJ whole genome shotgun (WGS) entry which is preliminary data.</text>
</comment>
<name>A0A6G1BZA7_9ORYZ</name>
<reference evidence="2 3" key="1">
    <citation type="submission" date="2019-11" db="EMBL/GenBank/DDBJ databases">
        <title>Whole genome sequence of Oryza granulata.</title>
        <authorList>
            <person name="Li W."/>
        </authorList>
    </citation>
    <scope>NUCLEOTIDE SEQUENCE [LARGE SCALE GENOMIC DNA]</scope>
    <source>
        <strain evidence="3">cv. Menghai</strain>
        <tissue evidence="2">Leaf</tissue>
    </source>
</reference>
<proteinExistence type="predicted"/>
<sequence length="109" mass="11528">MLLRAKSGGPQDVTSLHGKGQWQGRATNVHDYFKASNTGSCELVDLLPGQALPWSGGAMSLPERQRACGHLPLLGACPGVGGLRGIYNDFEDLGLEALCARGLRLSPLE</sequence>
<dbReference type="AlphaFoldDB" id="A0A6G1BZA7"/>
<organism evidence="2 3">
    <name type="scientific">Oryza meyeriana var. granulata</name>
    <dbReference type="NCBI Taxonomy" id="110450"/>
    <lineage>
        <taxon>Eukaryota</taxon>
        <taxon>Viridiplantae</taxon>
        <taxon>Streptophyta</taxon>
        <taxon>Embryophyta</taxon>
        <taxon>Tracheophyta</taxon>
        <taxon>Spermatophyta</taxon>
        <taxon>Magnoliopsida</taxon>
        <taxon>Liliopsida</taxon>
        <taxon>Poales</taxon>
        <taxon>Poaceae</taxon>
        <taxon>BOP clade</taxon>
        <taxon>Oryzoideae</taxon>
        <taxon>Oryzeae</taxon>
        <taxon>Oryzinae</taxon>
        <taxon>Oryza</taxon>
        <taxon>Oryza meyeriana</taxon>
    </lineage>
</organism>
<gene>
    <name evidence="2" type="ORF">E2562_029184</name>
</gene>
<dbReference type="EMBL" id="SPHZ02000011">
    <property type="protein sequence ID" value="KAF0893685.1"/>
    <property type="molecule type" value="Genomic_DNA"/>
</dbReference>
<accession>A0A6G1BZA7</accession>
<evidence type="ECO:0000313" key="3">
    <source>
        <dbReference type="Proteomes" id="UP000479710"/>
    </source>
</evidence>
<evidence type="ECO:0000256" key="1">
    <source>
        <dbReference type="SAM" id="MobiDB-lite"/>
    </source>
</evidence>
<protein>
    <submittedName>
        <fullName evidence="2">Uncharacterized protein</fullName>
    </submittedName>
</protein>
<evidence type="ECO:0000313" key="2">
    <source>
        <dbReference type="EMBL" id="KAF0893685.1"/>
    </source>
</evidence>
<feature type="region of interest" description="Disordered" evidence="1">
    <location>
        <begin position="1"/>
        <end position="22"/>
    </location>
</feature>
<keyword evidence="3" id="KW-1185">Reference proteome</keyword>